<dbReference type="EMBL" id="KB096676">
    <property type="protein sequence ID" value="ESO03064.1"/>
    <property type="molecule type" value="Genomic_DNA"/>
</dbReference>
<keyword evidence="2" id="KW-0479">Metal-binding</keyword>
<dbReference type="STRING" id="6412.T1FN42"/>
<evidence type="ECO:0000313" key="6">
    <source>
        <dbReference type="EnsemblMetazoa" id="HelroP185666"/>
    </source>
</evidence>
<reference evidence="5 7" key="2">
    <citation type="journal article" date="2013" name="Nature">
        <title>Insights into bilaterian evolution from three spiralian genomes.</title>
        <authorList>
            <person name="Simakov O."/>
            <person name="Marletaz F."/>
            <person name="Cho S.J."/>
            <person name="Edsinger-Gonzales E."/>
            <person name="Havlak P."/>
            <person name="Hellsten U."/>
            <person name="Kuo D.H."/>
            <person name="Larsson T."/>
            <person name="Lv J."/>
            <person name="Arendt D."/>
            <person name="Savage R."/>
            <person name="Osoegawa K."/>
            <person name="de Jong P."/>
            <person name="Grimwood J."/>
            <person name="Chapman J.A."/>
            <person name="Shapiro H."/>
            <person name="Aerts A."/>
            <person name="Otillar R.P."/>
            <person name="Terry A.Y."/>
            <person name="Boore J.L."/>
            <person name="Grigoriev I.V."/>
            <person name="Lindberg D.R."/>
            <person name="Seaver E.C."/>
            <person name="Weisblat D.A."/>
            <person name="Putnam N.H."/>
            <person name="Rokhsar D.S."/>
        </authorList>
    </citation>
    <scope>NUCLEOTIDE SEQUENCE</scope>
</reference>
<dbReference type="HOGENOM" id="CLU_048953_0_0_1"/>
<dbReference type="EnsemblMetazoa" id="HelroT185666">
    <property type="protein sequence ID" value="HelroP185666"/>
    <property type="gene ID" value="HelroG185666"/>
</dbReference>
<keyword evidence="7" id="KW-1185">Reference proteome</keyword>
<protein>
    <recommendedName>
        <fullName evidence="8">Fe2OG dioxygenase domain-containing protein</fullName>
    </recommendedName>
</protein>
<name>T1FN42_HELRO</name>
<comment type="cofactor">
    <cofactor evidence="1">
        <name>Fe cation</name>
        <dbReference type="ChEBI" id="CHEBI:24875"/>
    </cofactor>
</comment>
<proteinExistence type="inferred from homology"/>
<sequence length="279" mass="31692">MFNLEEFQKKGFVILPNFISEEVANELKLAALNLVKKPDGDNRLAFSTSKSAQLYRDAYFLESNDKIRLFYEPSAFDEAGEIKIDHENAVNKIGHALHILDPTFRKISTDEKIKDVMRTLKYEQPTIVQSMYIFKQPNIGNEVPAHQDATYLHTTPLNGVGLWLALDDADENNGCLHFIPGSHLSGLHFETRLVNKDGNASFTTSEMKDRYKDEEFVSAPVKKGSLVLIDGLVVHKSDNNKSDRSRNAFTLHIYDAAQAQWDPLNWLQPSSLGNFERLY</sequence>
<dbReference type="Gene3D" id="2.60.120.620">
    <property type="entry name" value="q2cbj1_9rhob like domain"/>
    <property type="match status" value="1"/>
</dbReference>
<dbReference type="KEGG" id="hro:HELRODRAFT_185666"/>
<dbReference type="Proteomes" id="UP000015101">
    <property type="component" value="Unassembled WGS sequence"/>
</dbReference>
<reference evidence="6" key="3">
    <citation type="submission" date="2015-06" db="UniProtKB">
        <authorList>
            <consortium name="EnsemblMetazoa"/>
        </authorList>
    </citation>
    <scope>IDENTIFICATION</scope>
</reference>
<dbReference type="Pfam" id="PF05721">
    <property type="entry name" value="PhyH"/>
    <property type="match status" value="1"/>
</dbReference>
<evidence type="ECO:0000256" key="1">
    <source>
        <dbReference type="ARBA" id="ARBA00001962"/>
    </source>
</evidence>
<keyword evidence="3" id="KW-0408">Iron</keyword>
<dbReference type="CTD" id="20210240"/>
<dbReference type="AlphaFoldDB" id="T1FN42"/>
<dbReference type="InParanoid" id="T1FN42"/>
<evidence type="ECO:0000313" key="7">
    <source>
        <dbReference type="Proteomes" id="UP000015101"/>
    </source>
</evidence>
<evidence type="ECO:0000256" key="2">
    <source>
        <dbReference type="ARBA" id="ARBA00022723"/>
    </source>
</evidence>
<evidence type="ECO:0008006" key="8">
    <source>
        <dbReference type="Google" id="ProtNLM"/>
    </source>
</evidence>
<dbReference type="EMBL" id="AMQM01004763">
    <property type="status" value="NOT_ANNOTATED_CDS"/>
    <property type="molecule type" value="Genomic_DNA"/>
</dbReference>
<dbReference type="SUPFAM" id="SSF51197">
    <property type="entry name" value="Clavaminate synthase-like"/>
    <property type="match status" value="1"/>
</dbReference>
<dbReference type="FunCoup" id="T1FN42">
    <property type="interactions" value="73"/>
</dbReference>
<reference evidence="7" key="1">
    <citation type="submission" date="2012-12" db="EMBL/GenBank/DDBJ databases">
        <authorList>
            <person name="Hellsten U."/>
            <person name="Grimwood J."/>
            <person name="Chapman J.A."/>
            <person name="Shapiro H."/>
            <person name="Aerts A."/>
            <person name="Otillar R.P."/>
            <person name="Terry A.Y."/>
            <person name="Boore J.L."/>
            <person name="Simakov O."/>
            <person name="Marletaz F."/>
            <person name="Cho S.-J."/>
            <person name="Edsinger-Gonzales E."/>
            <person name="Havlak P."/>
            <person name="Kuo D.-H."/>
            <person name="Larsson T."/>
            <person name="Lv J."/>
            <person name="Arendt D."/>
            <person name="Savage R."/>
            <person name="Osoegawa K."/>
            <person name="de Jong P."/>
            <person name="Lindberg D.R."/>
            <person name="Seaver E.C."/>
            <person name="Weisblat D.A."/>
            <person name="Putnam N.H."/>
            <person name="Grigoriev I.V."/>
            <person name="Rokhsar D.S."/>
        </authorList>
    </citation>
    <scope>NUCLEOTIDE SEQUENCE</scope>
</reference>
<dbReference type="eggNOG" id="KOG3290">
    <property type="taxonomic scope" value="Eukaryota"/>
</dbReference>
<dbReference type="GO" id="GO:0046872">
    <property type="term" value="F:metal ion binding"/>
    <property type="evidence" value="ECO:0007669"/>
    <property type="project" value="UniProtKB-KW"/>
</dbReference>
<dbReference type="OMA" id="KYSEDNW"/>
<accession>T1FN42</accession>
<dbReference type="OrthoDB" id="445007at2759"/>
<organism evidence="6 7">
    <name type="scientific">Helobdella robusta</name>
    <name type="common">Californian leech</name>
    <dbReference type="NCBI Taxonomy" id="6412"/>
    <lineage>
        <taxon>Eukaryota</taxon>
        <taxon>Metazoa</taxon>
        <taxon>Spiralia</taxon>
        <taxon>Lophotrochozoa</taxon>
        <taxon>Annelida</taxon>
        <taxon>Clitellata</taxon>
        <taxon>Hirudinea</taxon>
        <taxon>Rhynchobdellida</taxon>
        <taxon>Glossiphoniidae</taxon>
        <taxon>Helobdella</taxon>
    </lineage>
</organism>
<evidence type="ECO:0000313" key="5">
    <source>
        <dbReference type="EMBL" id="ESO03064.1"/>
    </source>
</evidence>
<gene>
    <name evidence="6" type="primary">20210240</name>
    <name evidence="5" type="ORF">HELRODRAFT_185666</name>
</gene>
<dbReference type="InterPro" id="IPR008775">
    <property type="entry name" value="Phytyl_CoA_dOase-like"/>
</dbReference>
<dbReference type="GeneID" id="20210240"/>
<evidence type="ECO:0000256" key="3">
    <source>
        <dbReference type="ARBA" id="ARBA00023004"/>
    </source>
</evidence>
<comment type="similarity">
    <text evidence="4">Belongs to the PhyH family. PHYHD1 subfamily.</text>
</comment>
<dbReference type="PANTHER" id="PTHR20883">
    <property type="entry name" value="PHYTANOYL-COA DIOXYGENASE DOMAIN CONTAINING 1"/>
    <property type="match status" value="1"/>
</dbReference>
<evidence type="ECO:0000256" key="4">
    <source>
        <dbReference type="ARBA" id="ARBA00038356"/>
    </source>
</evidence>
<dbReference type="PANTHER" id="PTHR20883:SF15">
    <property type="entry name" value="PHYTANOYL-COA DIOXYGENASE DOMAIN-CONTAINING PROTEIN 1"/>
    <property type="match status" value="1"/>
</dbReference>
<dbReference type="RefSeq" id="XP_009018757.1">
    <property type="nucleotide sequence ID" value="XM_009020509.1"/>
</dbReference>